<dbReference type="InterPro" id="IPR059177">
    <property type="entry name" value="GH29D-like_dom"/>
</dbReference>
<dbReference type="Pfam" id="PF12773">
    <property type="entry name" value="DZR"/>
    <property type="match status" value="1"/>
</dbReference>
<feature type="domain" description="DZANK-type" evidence="1">
    <location>
        <begin position="344"/>
        <end position="399"/>
    </location>
</feature>
<protein>
    <recommendedName>
        <fullName evidence="5">DZANK-type domain-containing protein</fullName>
    </recommendedName>
</protein>
<dbReference type="EMBL" id="JARBDR010000657">
    <property type="protein sequence ID" value="KAJ8308223.1"/>
    <property type="molecule type" value="Genomic_DNA"/>
</dbReference>
<dbReference type="Proteomes" id="UP001217089">
    <property type="component" value="Unassembled WGS sequence"/>
</dbReference>
<evidence type="ECO:0000313" key="4">
    <source>
        <dbReference type="Proteomes" id="UP001217089"/>
    </source>
</evidence>
<dbReference type="PANTHER" id="PTHR16058:SF4">
    <property type="entry name" value="DOUBLE ZINC RIBBON AND ANKYRIN REPEAT-CONTAINING PROTEIN 1"/>
    <property type="match status" value="1"/>
</dbReference>
<dbReference type="Pfam" id="PF13290">
    <property type="entry name" value="CHB_HEX_C_1"/>
    <property type="match status" value="1"/>
</dbReference>
<sequence length="408" mass="45117">MTAGSIAVPTIIPLRAPQPGRPKLSIDSNTKIELNTESKDADIFYTINGKKPDPFPKVGMEKYTMQYRGPFTLPPGKQTVKAVAVSKDGMRESNHVTKVFEVEFAPPPPLDPGDDDIGFQEEMDKEQTRIGVKRAMKNLLLSDTSAWTDVSKREATQRMTGLKGQTSARFTSTRKGNISDHHLDTSRSNDLMRTERRLPSNTTQTLRLQRETDFLKCVYCFADRPLDPFARYCTECGNNIPQLPQTRISPPEPGQMSACVYCKSVVPFNTPACIVCEGPIPHQNQPQASIKLTDRVVCTLCGTANPKNLIACVTCDTRLPLSQNLNTLNSAPPQGSADKKYVKCTKCNRVNQGEARFCDWCGTKRIEFADKKPSQPSTLTCSKCRAANNPYATFCGSCGIKIDAPPRN</sequence>
<proteinExistence type="predicted"/>
<dbReference type="InterPro" id="IPR052481">
    <property type="entry name" value="DZAN1"/>
</dbReference>
<evidence type="ECO:0000259" key="1">
    <source>
        <dbReference type="Pfam" id="PF12773"/>
    </source>
</evidence>
<accession>A0ABQ9ESQ2</accession>
<reference evidence="3 4" key="1">
    <citation type="submission" date="2022-12" db="EMBL/GenBank/DDBJ databases">
        <title>Chromosome-level genome of Tegillarca granosa.</title>
        <authorList>
            <person name="Kim J."/>
        </authorList>
    </citation>
    <scope>NUCLEOTIDE SEQUENCE [LARGE SCALE GENOMIC DNA]</scope>
    <source>
        <strain evidence="3">Teg-2019</strain>
        <tissue evidence="3">Adductor muscle</tissue>
    </source>
</reference>
<comment type="caution">
    <text evidence="3">The sequence shown here is derived from an EMBL/GenBank/DDBJ whole genome shotgun (WGS) entry which is preliminary data.</text>
</comment>
<dbReference type="InterPro" id="IPR025874">
    <property type="entry name" value="DZR"/>
</dbReference>
<evidence type="ECO:0000313" key="3">
    <source>
        <dbReference type="EMBL" id="KAJ8308223.1"/>
    </source>
</evidence>
<evidence type="ECO:0008006" key="5">
    <source>
        <dbReference type="Google" id="ProtNLM"/>
    </source>
</evidence>
<dbReference type="PANTHER" id="PTHR16058">
    <property type="entry name" value="DOUBLE ZINC RIBBON AND ANKYRIN REPEAT-CONTAINING PROTEIN 1"/>
    <property type="match status" value="1"/>
</dbReference>
<organism evidence="3 4">
    <name type="scientific">Tegillarca granosa</name>
    <name type="common">Malaysian cockle</name>
    <name type="synonym">Anadara granosa</name>
    <dbReference type="NCBI Taxonomy" id="220873"/>
    <lineage>
        <taxon>Eukaryota</taxon>
        <taxon>Metazoa</taxon>
        <taxon>Spiralia</taxon>
        <taxon>Lophotrochozoa</taxon>
        <taxon>Mollusca</taxon>
        <taxon>Bivalvia</taxon>
        <taxon>Autobranchia</taxon>
        <taxon>Pteriomorphia</taxon>
        <taxon>Arcoida</taxon>
        <taxon>Arcoidea</taxon>
        <taxon>Arcidae</taxon>
        <taxon>Tegillarca</taxon>
    </lineage>
</organism>
<name>A0ABQ9ESQ2_TEGGR</name>
<evidence type="ECO:0000259" key="2">
    <source>
        <dbReference type="Pfam" id="PF13290"/>
    </source>
</evidence>
<keyword evidence="4" id="KW-1185">Reference proteome</keyword>
<feature type="domain" description="GH29D-like beta-sandwich" evidence="2">
    <location>
        <begin position="27"/>
        <end position="94"/>
    </location>
</feature>
<gene>
    <name evidence="3" type="ORF">KUTeg_013097</name>
</gene>